<keyword evidence="1" id="KW-0675">Receptor</keyword>
<dbReference type="Proteomes" id="UP001164539">
    <property type="component" value="Chromosome 8"/>
</dbReference>
<comment type="caution">
    <text evidence="1">The sequence shown here is derived from an EMBL/GenBank/DDBJ whole genome shotgun (WGS) entry which is preliminary data.</text>
</comment>
<evidence type="ECO:0000313" key="1">
    <source>
        <dbReference type="EMBL" id="KAJ4711739.1"/>
    </source>
</evidence>
<keyword evidence="2" id="KW-1185">Reference proteome</keyword>
<protein>
    <submittedName>
        <fullName evidence="1">Receptor protein kinase</fullName>
    </submittedName>
</protein>
<sequence length="468" mass="51866">MNMTIKGQRNIRLRLSSCPDSSAFLFVCGCWCSWSIPSTFLLLFLSSQPPFCVHSYPTPTAASITTNTTNPPTPPLNSTEAAVRDYHVDSKIVIALSVSALFLILVLISMMGFFTKLFRIKKLRRRSTNQVGVTVDQNTKHDDGCSVKRYSWDDIERFTKNFSQVIGSGGFSNVYLARLADSNHGAVKIHVGSDRLNKVFRQELDILLRLGHDNIVKLLGYCDDRDEGALVFEYVPNGTLQEKLHGRSEERETVLPWGSRMSIAFQLAQAIEYMHEKCTLHIVHGDIKASNILLDQHLNCKLCDFGSAKMGFSSAVLPPSCSSSSPSPSRMKQVMIGSPGYTDPQYLRTGIASTKNDVYSFGVIILELVMGMEAFCPERGQLLTSIAGPMLNDIAECEAIKVAEMVDPRLATDFDLEEARAMLSISALCLRQSPILRPSATQILHTMKDKISFFSLLSSSQKNSPLSK</sequence>
<name>A0ACC1XLW6_MELAZ</name>
<gene>
    <name evidence="1" type="ORF">OWV82_014101</name>
</gene>
<proteinExistence type="predicted"/>
<organism evidence="1 2">
    <name type="scientific">Melia azedarach</name>
    <name type="common">Chinaberry tree</name>
    <dbReference type="NCBI Taxonomy" id="155640"/>
    <lineage>
        <taxon>Eukaryota</taxon>
        <taxon>Viridiplantae</taxon>
        <taxon>Streptophyta</taxon>
        <taxon>Embryophyta</taxon>
        <taxon>Tracheophyta</taxon>
        <taxon>Spermatophyta</taxon>
        <taxon>Magnoliopsida</taxon>
        <taxon>eudicotyledons</taxon>
        <taxon>Gunneridae</taxon>
        <taxon>Pentapetalae</taxon>
        <taxon>rosids</taxon>
        <taxon>malvids</taxon>
        <taxon>Sapindales</taxon>
        <taxon>Meliaceae</taxon>
        <taxon>Melia</taxon>
    </lineage>
</organism>
<keyword evidence="1" id="KW-0808">Transferase</keyword>
<dbReference type="EMBL" id="CM051401">
    <property type="protein sequence ID" value="KAJ4711739.1"/>
    <property type="molecule type" value="Genomic_DNA"/>
</dbReference>
<reference evidence="1 2" key="1">
    <citation type="journal article" date="2023" name="Science">
        <title>Complex scaffold remodeling in plant triterpene biosynthesis.</title>
        <authorList>
            <person name="De La Pena R."/>
            <person name="Hodgson H."/>
            <person name="Liu J.C."/>
            <person name="Stephenson M.J."/>
            <person name="Martin A.C."/>
            <person name="Owen C."/>
            <person name="Harkess A."/>
            <person name="Leebens-Mack J."/>
            <person name="Jimenez L.E."/>
            <person name="Osbourn A."/>
            <person name="Sattely E.S."/>
        </authorList>
    </citation>
    <scope>NUCLEOTIDE SEQUENCE [LARGE SCALE GENOMIC DNA]</scope>
    <source>
        <strain evidence="2">cv. JPN11</strain>
        <tissue evidence="1">Leaf</tissue>
    </source>
</reference>
<evidence type="ECO:0000313" key="2">
    <source>
        <dbReference type="Proteomes" id="UP001164539"/>
    </source>
</evidence>
<accession>A0ACC1XLW6</accession>
<keyword evidence="1" id="KW-0418">Kinase</keyword>